<dbReference type="Proteomes" id="UP000464669">
    <property type="component" value="Segment"/>
</dbReference>
<dbReference type="EMBL" id="MN642089">
    <property type="protein sequence ID" value="QGH71980.1"/>
    <property type="molecule type" value="Genomic_DNA"/>
</dbReference>
<accession>A0A6B7ZER9</accession>
<gene>
    <name evidence="1" type="ORF">N1M2_117</name>
</gene>
<evidence type="ECO:0000313" key="1">
    <source>
        <dbReference type="EMBL" id="QGH71980.1"/>
    </source>
</evidence>
<protein>
    <submittedName>
        <fullName evidence="1">Putative virion structural protein</fullName>
    </submittedName>
</protein>
<organism evidence="1 2">
    <name type="scientific">Klebsiella phage N1M2</name>
    <dbReference type="NCBI Taxonomy" id="2664939"/>
    <lineage>
        <taxon>Viruses</taxon>
        <taxon>Duplodnaviria</taxon>
        <taxon>Heunggongvirae</taxon>
        <taxon>Uroviricota</taxon>
        <taxon>Caudoviricetes</taxon>
        <taxon>Chimalliviridae</taxon>
        <taxon>Nimduovirus</taxon>
        <taxon>Nimduovirus N1M2</taxon>
    </lineage>
</organism>
<evidence type="ECO:0000313" key="2">
    <source>
        <dbReference type="Proteomes" id="UP000464669"/>
    </source>
</evidence>
<proteinExistence type="predicted"/>
<keyword evidence="2" id="KW-1185">Reference proteome</keyword>
<name>A0A6B7ZER9_9CAUD</name>
<sequence length="1254" mass="141604">MKDLDIVDIDYSAKKAEFKKEDKVDLAKISPPWIVPEEGPMYGDNTLRVIRGGLDLVRGKDWVPVTDVPKLSELTGKPVYLYIELKDHVLATGGEVSVVYQRVGKPVISVKTLLDMLQQMVIEGKPVDWETQINNKPDTYYPAWHSHDIQNPNELVGFGGLVELFSMFTYRAKADGGKVRELLEKLQKEVWDKLNYTQKLLWGVIMDHSRNYQNPHKLKPADIDLGNVGNFATATPQQDADAMRDDLYSTPAGLKRLTEELAPDTEDFIVQSELPFGYFGSGIYIPPPITGSFEGLGGDYENSAFCQEGNGWTVGLLRAFDGRVKNLYYIYKTDVRNRDEKLVPWLHTYVQYQHPTITADGLEPNYVINGSNNDIIMLGVSDNPTEQLKADEKFYISLSNSTFDPNSHEFKETNFAELRGPEDLVPAAGYTTIAHVGSWVYLIVSYNTKEGFTQPDGVGVTNYQQWFYRAKYSDINNKDVDKVVFQQVDVTYDNVSRVRKSGKAMAMIDYQANAAGEITRGLVNYIPSVTTAESHRRRQFIIVNNPNNPALSRVRILAISYATKTTQNSAYAGWANLIVDYEWNGETNTWTLSPHWEFGTWSVETGSIISPTKSWLEWCNGNNESRYHSQSFAINAGSYIPGFGFVSIGSRQTGTPPLMAISTIYNRDGDPQRDYEYMGLPPNWTTDSGLYNGWWNQMVLRSPFGVSGFPRFYADLYRLDGKIRQTPIEIFMAETEDQDTASFYRITEGGEGDNYDKRDSLQSKYIQMPIYGRKTNSNFGKVSGTHYDVATVNRPKKKDVKSRETGVFGYLRRGIIKNPGAPYMFSRKTYDDGSIKEIVQENDGSIIVNLNLNFTMEPLSKVIYAKPIAQEKLRIPKAIWEGVIKTALETHYSKTIDMGVSFYVCQDPGTNADQPYCMFSIIYHITDNPRLTRSIIGRFNWDVESVGADGIRVMKMGAIDYPFSGSNYAKQRLVPPSQNPENVISYNEHQTNTDGSWAGLEYRYGLNICYPHVEILDFPEEGPRNMEICWFTGIQIKTTGNATTQRTFLRVRNNQTIEATSATGNGQSFNEYYWQVQANPQWGWLQGVPAAESGGAMDLMVPWKGPEGSLQADQDKYVMLGATYVEGNWSVFINADINVTFNGYSMPAKMTNWDLRDLTDVYRDSTFYLYCVSDGSAARYDISKVLRHHNPSAILVGVITTDSFGIVTIQRYQSFTISGYPLTRQRDTGVPVSSGAITEQGTYKFLKRSELYTG</sequence>
<reference evidence="1 2" key="1">
    <citation type="submission" date="2019-11" db="EMBL/GenBank/DDBJ databases">
        <authorList>
            <person name="Lewis R."/>
            <person name="Clooney A.G."/>
            <person name="Stockdale S.R."/>
            <person name="Buttimer C."/>
            <person name="Draper L.A."/>
            <person name="Ross R.P."/>
            <person name="Hill C."/>
        </authorList>
    </citation>
    <scope>NUCLEOTIDE SEQUENCE [LARGE SCALE GENOMIC DNA]</scope>
</reference>